<name>A0AAD8XBY5_GLOAC</name>
<dbReference type="EMBL" id="JAHMHS010000193">
    <property type="protein sequence ID" value="KAK1708663.1"/>
    <property type="molecule type" value="Genomic_DNA"/>
</dbReference>
<dbReference type="RefSeq" id="XP_060358345.1">
    <property type="nucleotide sequence ID" value="XM_060509590.1"/>
</dbReference>
<dbReference type="GeneID" id="85393489"/>
<protein>
    <submittedName>
        <fullName evidence="2">Uncharacterized protein</fullName>
    </submittedName>
</protein>
<sequence length="62" mass="6826">MLTNWCGILACLISQSKVPLGLGDSWTKTSRGAQGPSDQPTLLTTRTGSQRSNLLWWIDHQV</sequence>
<evidence type="ECO:0000313" key="2">
    <source>
        <dbReference type="EMBL" id="KAK1708663.1"/>
    </source>
</evidence>
<accession>A0AAD8XBY5</accession>
<keyword evidence="3" id="KW-1185">Reference proteome</keyword>
<evidence type="ECO:0000313" key="3">
    <source>
        <dbReference type="Proteomes" id="UP001244207"/>
    </source>
</evidence>
<comment type="caution">
    <text evidence="2">The sequence shown here is derived from an EMBL/GenBank/DDBJ whole genome shotgun (WGS) entry which is preliminary data.</text>
</comment>
<keyword evidence="1" id="KW-0732">Signal</keyword>
<reference evidence="2" key="1">
    <citation type="submission" date="2021-12" db="EMBL/GenBank/DDBJ databases">
        <title>Comparative genomics, transcriptomics and evolutionary studies reveal genomic signatures of adaptation to plant cell wall in hemibiotrophic fungi.</title>
        <authorList>
            <consortium name="DOE Joint Genome Institute"/>
            <person name="Baroncelli R."/>
            <person name="Diaz J.F."/>
            <person name="Benocci T."/>
            <person name="Peng M."/>
            <person name="Battaglia E."/>
            <person name="Haridas S."/>
            <person name="Andreopoulos W."/>
            <person name="Labutti K."/>
            <person name="Pangilinan J."/>
            <person name="Floch G.L."/>
            <person name="Makela M.R."/>
            <person name="Henrissat B."/>
            <person name="Grigoriev I.V."/>
            <person name="Crouch J.A."/>
            <person name="De Vries R.P."/>
            <person name="Sukno S.A."/>
            <person name="Thon M.R."/>
        </authorList>
    </citation>
    <scope>NUCLEOTIDE SEQUENCE</scope>
    <source>
        <strain evidence="2">CBS 112980</strain>
    </source>
</reference>
<feature type="signal peptide" evidence="1">
    <location>
        <begin position="1"/>
        <end position="23"/>
    </location>
</feature>
<feature type="chain" id="PRO_5042007742" evidence="1">
    <location>
        <begin position="24"/>
        <end position="62"/>
    </location>
</feature>
<organism evidence="2 3">
    <name type="scientific">Glomerella acutata</name>
    <name type="common">Colletotrichum acutatum</name>
    <dbReference type="NCBI Taxonomy" id="27357"/>
    <lineage>
        <taxon>Eukaryota</taxon>
        <taxon>Fungi</taxon>
        <taxon>Dikarya</taxon>
        <taxon>Ascomycota</taxon>
        <taxon>Pezizomycotina</taxon>
        <taxon>Sordariomycetes</taxon>
        <taxon>Hypocreomycetidae</taxon>
        <taxon>Glomerellales</taxon>
        <taxon>Glomerellaceae</taxon>
        <taxon>Colletotrichum</taxon>
        <taxon>Colletotrichum acutatum species complex</taxon>
    </lineage>
</organism>
<evidence type="ECO:0000256" key="1">
    <source>
        <dbReference type="SAM" id="SignalP"/>
    </source>
</evidence>
<dbReference type="Proteomes" id="UP001244207">
    <property type="component" value="Unassembled WGS sequence"/>
</dbReference>
<proteinExistence type="predicted"/>
<dbReference type="AlphaFoldDB" id="A0AAD8XBY5"/>
<gene>
    <name evidence="2" type="ORF">BDZ83DRAFT_642049</name>
</gene>